<accession>A0AAD7T9S3</accession>
<proteinExistence type="predicted"/>
<dbReference type="Proteomes" id="UP001221898">
    <property type="component" value="Unassembled WGS sequence"/>
</dbReference>
<dbReference type="EMBL" id="JAINUG010000004">
    <property type="protein sequence ID" value="KAJ8416995.1"/>
    <property type="molecule type" value="Genomic_DNA"/>
</dbReference>
<feature type="region of interest" description="Disordered" evidence="1">
    <location>
        <begin position="65"/>
        <end position="87"/>
    </location>
</feature>
<dbReference type="AlphaFoldDB" id="A0AAD7T9S3"/>
<feature type="region of interest" description="Disordered" evidence="1">
    <location>
        <begin position="1"/>
        <end position="21"/>
    </location>
</feature>
<name>A0AAD7T9S3_9TELE</name>
<feature type="compositionally biased region" description="Basic and acidic residues" evidence="1">
    <location>
        <begin position="74"/>
        <end position="85"/>
    </location>
</feature>
<evidence type="ECO:0000313" key="3">
    <source>
        <dbReference type="Proteomes" id="UP001221898"/>
    </source>
</evidence>
<reference evidence="2" key="1">
    <citation type="journal article" date="2023" name="Science">
        <title>Genome structures resolve the early diversification of teleost fishes.</title>
        <authorList>
            <person name="Parey E."/>
            <person name="Louis A."/>
            <person name="Montfort J."/>
            <person name="Bouchez O."/>
            <person name="Roques C."/>
            <person name="Iampietro C."/>
            <person name="Lluch J."/>
            <person name="Castinel A."/>
            <person name="Donnadieu C."/>
            <person name="Desvignes T."/>
            <person name="Floi Bucao C."/>
            <person name="Jouanno E."/>
            <person name="Wen M."/>
            <person name="Mejri S."/>
            <person name="Dirks R."/>
            <person name="Jansen H."/>
            <person name="Henkel C."/>
            <person name="Chen W.J."/>
            <person name="Zahm M."/>
            <person name="Cabau C."/>
            <person name="Klopp C."/>
            <person name="Thompson A.W."/>
            <person name="Robinson-Rechavi M."/>
            <person name="Braasch I."/>
            <person name="Lecointre G."/>
            <person name="Bobe J."/>
            <person name="Postlethwait J.H."/>
            <person name="Berthelot C."/>
            <person name="Roest Crollius H."/>
            <person name="Guiguen Y."/>
        </authorList>
    </citation>
    <scope>NUCLEOTIDE SEQUENCE</scope>
    <source>
        <strain evidence="2">NC1722</strain>
    </source>
</reference>
<comment type="caution">
    <text evidence="2">The sequence shown here is derived from an EMBL/GenBank/DDBJ whole genome shotgun (WGS) entry which is preliminary data.</text>
</comment>
<keyword evidence="3" id="KW-1185">Reference proteome</keyword>
<organism evidence="2 3">
    <name type="scientific">Aldrovandia affinis</name>
    <dbReference type="NCBI Taxonomy" id="143900"/>
    <lineage>
        <taxon>Eukaryota</taxon>
        <taxon>Metazoa</taxon>
        <taxon>Chordata</taxon>
        <taxon>Craniata</taxon>
        <taxon>Vertebrata</taxon>
        <taxon>Euteleostomi</taxon>
        <taxon>Actinopterygii</taxon>
        <taxon>Neopterygii</taxon>
        <taxon>Teleostei</taxon>
        <taxon>Notacanthiformes</taxon>
        <taxon>Halosauridae</taxon>
        <taxon>Aldrovandia</taxon>
    </lineage>
</organism>
<evidence type="ECO:0000313" key="2">
    <source>
        <dbReference type="EMBL" id="KAJ8416995.1"/>
    </source>
</evidence>
<evidence type="ECO:0000256" key="1">
    <source>
        <dbReference type="SAM" id="MobiDB-lite"/>
    </source>
</evidence>
<gene>
    <name evidence="2" type="ORF">AAFF_G00282220</name>
</gene>
<sequence length="169" mass="17910">MSDWAAVKPGPIKAAGEGTGEWGHLGCPQGDRGERGISGVLRGSSLSCAATLGVVRGGFGRADLPGVPVTPPERQGEGFDADRPAQNRSWVCRGERTEEPATLSRFNPAWRGVTGSLPLPWERTFRPVDIPRNDGKNVNYRVRVSEAAEGNSATAMVTVNKCADTPAGR</sequence>
<protein>
    <submittedName>
        <fullName evidence="2">Uncharacterized protein</fullName>
    </submittedName>
</protein>